<gene>
    <name evidence="2" type="ORF">P7K49_004957</name>
</gene>
<comment type="caution">
    <text evidence="2">The sequence shown here is derived from an EMBL/GenBank/DDBJ whole genome shotgun (WGS) entry which is preliminary data.</text>
</comment>
<reference evidence="2 3" key="1">
    <citation type="submission" date="2023-05" db="EMBL/GenBank/DDBJ databases">
        <title>B98-5 Cell Line De Novo Hybrid Assembly: An Optical Mapping Approach.</title>
        <authorList>
            <person name="Kananen K."/>
            <person name="Auerbach J.A."/>
            <person name="Kautto E."/>
            <person name="Blachly J.S."/>
        </authorList>
    </citation>
    <scope>NUCLEOTIDE SEQUENCE [LARGE SCALE GENOMIC DNA]</scope>
    <source>
        <strain evidence="2">B95-8</strain>
        <tissue evidence="2">Cell line</tissue>
    </source>
</reference>
<feature type="region of interest" description="Disordered" evidence="1">
    <location>
        <begin position="26"/>
        <end position="45"/>
    </location>
</feature>
<proteinExistence type="predicted"/>
<sequence>MSPMLLKTIPPSNKLLCCDALTTNPKAANSQGAKTSTTIKHQDAETISPFALEPSVYLQKDKKN</sequence>
<accession>A0ABQ9W8W6</accession>
<dbReference type="Proteomes" id="UP001266305">
    <property type="component" value="Unassembled WGS sequence"/>
</dbReference>
<evidence type="ECO:0000313" key="2">
    <source>
        <dbReference type="EMBL" id="KAK2118070.1"/>
    </source>
</evidence>
<name>A0ABQ9W8W6_SAGOE</name>
<feature type="non-terminal residue" evidence="2">
    <location>
        <position position="64"/>
    </location>
</feature>
<evidence type="ECO:0000313" key="3">
    <source>
        <dbReference type="Proteomes" id="UP001266305"/>
    </source>
</evidence>
<protein>
    <submittedName>
        <fullName evidence="2">Uncharacterized protein</fullName>
    </submittedName>
</protein>
<keyword evidence="3" id="KW-1185">Reference proteome</keyword>
<evidence type="ECO:0000256" key="1">
    <source>
        <dbReference type="SAM" id="MobiDB-lite"/>
    </source>
</evidence>
<organism evidence="2 3">
    <name type="scientific">Saguinus oedipus</name>
    <name type="common">Cotton-top tamarin</name>
    <name type="synonym">Oedipomidas oedipus</name>
    <dbReference type="NCBI Taxonomy" id="9490"/>
    <lineage>
        <taxon>Eukaryota</taxon>
        <taxon>Metazoa</taxon>
        <taxon>Chordata</taxon>
        <taxon>Craniata</taxon>
        <taxon>Vertebrata</taxon>
        <taxon>Euteleostomi</taxon>
        <taxon>Mammalia</taxon>
        <taxon>Eutheria</taxon>
        <taxon>Euarchontoglires</taxon>
        <taxon>Primates</taxon>
        <taxon>Haplorrhini</taxon>
        <taxon>Platyrrhini</taxon>
        <taxon>Cebidae</taxon>
        <taxon>Callitrichinae</taxon>
        <taxon>Saguinus</taxon>
    </lineage>
</organism>
<dbReference type="EMBL" id="JASSZA010000002">
    <property type="protein sequence ID" value="KAK2118070.1"/>
    <property type="molecule type" value="Genomic_DNA"/>
</dbReference>
<feature type="compositionally biased region" description="Polar residues" evidence="1">
    <location>
        <begin position="26"/>
        <end position="39"/>
    </location>
</feature>